<keyword evidence="2" id="KW-0732">Signal</keyword>
<proteinExistence type="predicted"/>
<evidence type="ECO:0000256" key="2">
    <source>
        <dbReference type="SAM" id="SignalP"/>
    </source>
</evidence>
<keyword evidence="4" id="KW-1185">Reference proteome</keyword>
<accession>A0A811V3F0</accession>
<name>A0A811V3F0_CERCA</name>
<protein>
    <submittedName>
        <fullName evidence="3">(Mediterranean fruit fly) hypothetical protein</fullName>
    </submittedName>
</protein>
<keyword evidence="1" id="KW-1133">Transmembrane helix</keyword>
<gene>
    <name evidence="3" type="ORF">CCAP1982_LOCUS13279</name>
</gene>
<feature type="signal peptide" evidence="2">
    <location>
        <begin position="1"/>
        <end position="18"/>
    </location>
</feature>
<feature type="transmembrane region" description="Helical" evidence="1">
    <location>
        <begin position="42"/>
        <end position="60"/>
    </location>
</feature>
<organism evidence="3 4">
    <name type="scientific">Ceratitis capitata</name>
    <name type="common">Mediterranean fruit fly</name>
    <name type="synonym">Tephritis capitata</name>
    <dbReference type="NCBI Taxonomy" id="7213"/>
    <lineage>
        <taxon>Eukaryota</taxon>
        <taxon>Metazoa</taxon>
        <taxon>Ecdysozoa</taxon>
        <taxon>Arthropoda</taxon>
        <taxon>Hexapoda</taxon>
        <taxon>Insecta</taxon>
        <taxon>Pterygota</taxon>
        <taxon>Neoptera</taxon>
        <taxon>Endopterygota</taxon>
        <taxon>Diptera</taxon>
        <taxon>Brachycera</taxon>
        <taxon>Muscomorpha</taxon>
        <taxon>Tephritoidea</taxon>
        <taxon>Tephritidae</taxon>
        <taxon>Ceratitis</taxon>
        <taxon>Ceratitis</taxon>
    </lineage>
</organism>
<evidence type="ECO:0000256" key="1">
    <source>
        <dbReference type="SAM" id="Phobius"/>
    </source>
</evidence>
<keyword evidence="1" id="KW-0472">Membrane</keyword>
<sequence>MLPYLHVLLLPFQLHCNATLMPTQTVASRRRLAFVFAAPNASKQIIFCCFFLFLLCFCYVSKAKKIVSRSHANLTAQRTQCKVHMHLRLVQCVDNSQLQASNATQIK</sequence>
<dbReference type="Proteomes" id="UP000606786">
    <property type="component" value="Unassembled WGS sequence"/>
</dbReference>
<comment type="caution">
    <text evidence="3">The sequence shown here is derived from an EMBL/GenBank/DDBJ whole genome shotgun (WGS) entry which is preliminary data.</text>
</comment>
<reference evidence="3" key="1">
    <citation type="submission" date="2020-11" db="EMBL/GenBank/DDBJ databases">
        <authorList>
            <person name="Whitehead M."/>
        </authorList>
    </citation>
    <scope>NUCLEOTIDE SEQUENCE</scope>
    <source>
        <strain evidence="3">EGII</strain>
    </source>
</reference>
<dbReference type="EMBL" id="CAJHJT010000034">
    <property type="protein sequence ID" value="CAD7004895.1"/>
    <property type="molecule type" value="Genomic_DNA"/>
</dbReference>
<dbReference type="AlphaFoldDB" id="A0A811V3F0"/>
<evidence type="ECO:0000313" key="4">
    <source>
        <dbReference type="Proteomes" id="UP000606786"/>
    </source>
</evidence>
<feature type="chain" id="PRO_5032671395" evidence="2">
    <location>
        <begin position="19"/>
        <end position="107"/>
    </location>
</feature>
<evidence type="ECO:0000313" key="3">
    <source>
        <dbReference type="EMBL" id="CAD7004895.1"/>
    </source>
</evidence>
<keyword evidence="1" id="KW-0812">Transmembrane</keyword>